<reference evidence="2 3" key="1">
    <citation type="submission" date="2016-10" db="EMBL/GenBank/DDBJ databases">
        <authorList>
            <person name="de Groot N.N."/>
        </authorList>
    </citation>
    <scope>NUCLEOTIDE SEQUENCE [LARGE SCALE GENOMIC DNA]</scope>
    <source>
        <strain evidence="2 3">DSM 25186</strain>
    </source>
</reference>
<evidence type="ECO:0000313" key="3">
    <source>
        <dbReference type="Proteomes" id="UP000198510"/>
    </source>
</evidence>
<evidence type="ECO:0000313" key="2">
    <source>
        <dbReference type="EMBL" id="SDL81358.1"/>
    </source>
</evidence>
<dbReference type="RefSeq" id="WP_089685124.1">
    <property type="nucleotide sequence ID" value="NZ_FNFO01000008.1"/>
</dbReference>
<dbReference type="Proteomes" id="UP000198510">
    <property type="component" value="Unassembled WGS sequence"/>
</dbReference>
<organism evidence="2 3">
    <name type="scientific">Catalinimonas alkaloidigena</name>
    <dbReference type="NCBI Taxonomy" id="1075417"/>
    <lineage>
        <taxon>Bacteria</taxon>
        <taxon>Pseudomonadati</taxon>
        <taxon>Bacteroidota</taxon>
        <taxon>Cytophagia</taxon>
        <taxon>Cytophagales</taxon>
        <taxon>Catalimonadaceae</taxon>
        <taxon>Catalinimonas</taxon>
    </lineage>
</organism>
<dbReference type="EMBL" id="FNFO01000008">
    <property type="protein sequence ID" value="SDL81358.1"/>
    <property type="molecule type" value="Genomic_DNA"/>
</dbReference>
<proteinExistence type="predicted"/>
<dbReference type="AlphaFoldDB" id="A0A1G9N4F1"/>
<dbReference type="Pfam" id="PF25056">
    <property type="entry name" value="DUF7793"/>
    <property type="match status" value="1"/>
</dbReference>
<name>A0A1G9N4F1_9BACT</name>
<dbReference type="Gene3D" id="3.40.1680.10">
    <property type="entry name" value="yp_829618.1 domain like"/>
    <property type="match status" value="1"/>
</dbReference>
<feature type="domain" description="DUF7793" evidence="1">
    <location>
        <begin position="13"/>
        <end position="124"/>
    </location>
</feature>
<evidence type="ECO:0000259" key="1">
    <source>
        <dbReference type="Pfam" id="PF25056"/>
    </source>
</evidence>
<dbReference type="InterPro" id="IPR056695">
    <property type="entry name" value="DUF7793"/>
</dbReference>
<sequence length="125" mass="13874">MNDLRLENDTVAFELKDGILYGRYKVEEVSLEIAKTATAFRHQLTGGQPTPAIADISAVKKIPKEAREFFSSGQAGEDLTALAVVISNPVTRTIGNFFLKFHAPKYPFQLFGNVQDATNWIKKIS</sequence>
<gene>
    <name evidence="2" type="ORF">SAMN05421823_108176</name>
</gene>
<accession>A0A1G9N4F1</accession>
<protein>
    <recommendedName>
        <fullName evidence="1">DUF7793 domain-containing protein</fullName>
    </recommendedName>
</protein>
<dbReference type="OrthoDB" id="957652at2"/>
<dbReference type="STRING" id="1075417.SAMN05421823_108176"/>
<keyword evidence="3" id="KW-1185">Reference proteome</keyword>
<dbReference type="Gene3D" id="3.40.970.30">
    <property type="entry name" value="yp_829618.1 like domains"/>
    <property type="match status" value="1"/>
</dbReference>